<evidence type="ECO:0000259" key="4">
    <source>
        <dbReference type="PROSITE" id="PS51165"/>
    </source>
</evidence>
<dbReference type="GO" id="GO:0008033">
    <property type="term" value="P:tRNA processing"/>
    <property type="evidence" value="ECO:0007669"/>
    <property type="project" value="UniProtKB-ARBA"/>
</dbReference>
<keyword evidence="1" id="KW-0489">Methyltransferase</keyword>
<dbReference type="SMART" id="SM00981">
    <property type="entry name" value="THUMP"/>
    <property type="match status" value="1"/>
</dbReference>
<evidence type="ECO:0000256" key="3">
    <source>
        <dbReference type="PROSITE-ProRule" id="PRU00529"/>
    </source>
</evidence>
<dbReference type="Pfam" id="PF02926">
    <property type="entry name" value="THUMP"/>
    <property type="match status" value="1"/>
</dbReference>
<dbReference type="InterPro" id="IPR029063">
    <property type="entry name" value="SAM-dependent_MTases_sf"/>
</dbReference>
<dbReference type="Proteomes" id="UP001139494">
    <property type="component" value="Unassembled WGS sequence"/>
</dbReference>
<dbReference type="PROSITE" id="PS51165">
    <property type="entry name" value="THUMP"/>
    <property type="match status" value="1"/>
</dbReference>
<proteinExistence type="predicted"/>
<dbReference type="Gene3D" id="3.40.50.150">
    <property type="entry name" value="Vaccinia Virus protein VP39"/>
    <property type="match status" value="1"/>
</dbReference>
<dbReference type="EMBL" id="JAHLKM010000001">
    <property type="protein sequence ID" value="MCQ4332063.1"/>
    <property type="molecule type" value="Genomic_DNA"/>
</dbReference>
<dbReference type="RefSeq" id="WP_256027981.1">
    <property type="nucleotide sequence ID" value="NZ_JAHLKM010000001.1"/>
</dbReference>
<sequence length="360" mass="39599">MRLLATTNGGLEAIAAEELAELVGADASVHHRGVVEFEGNREDVYALHYRARSLHRVMAVLADGSIDGLEDVYRLTAGAAIAERLPEADFGVVGTRHGTHELTSMDVADRVGQAVIDTYREATGTRLPVDLDDPTVRLEAYLYDDRFTLAVDLTGDSLHKRPYRICEHDAPLRSTIAYAMLQIAGYDAGDRLVDPMAGSATIPIEAALAGADRIPRPDLDPMFEALPDYDGERFRALRDEHVPEPASLDIEARDRREKWRRCARENCEAAGLSEAIDVVAADAREASIDADCVVTNLPFGIRVSEDLRALYTAFCERLPAGSVDRFVALTTAPELLSFEPTDRYEIPYGRLEATIVVYEP</sequence>
<keyword evidence="2" id="KW-0808">Transferase</keyword>
<evidence type="ECO:0000256" key="1">
    <source>
        <dbReference type="ARBA" id="ARBA00022603"/>
    </source>
</evidence>
<reference evidence="5" key="1">
    <citation type="journal article" date="2023" name="Front. Microbiol.">
        <title>Genomic-based phylogenetic and metabolic analyses of the genus Natronomonas, and description of Natronomonas aquatica sp. nov.</title>
        <authorList>
            <person name="Garcia-Roldan A."/>
            <person name="Duran-Viseras A."/>
            <person name="de la Haba R.R."/>
            <person name="Corral P."/>
            <person name="Sanchez-Porro C."/>
            <person name="Ventosa A."/>
        </authorList>
    </citation>
    <scope>NUCLEOTIDE SEQUENCE</scope>
    <source>
        <strain evidence="5">F2-12</strain>
    </source>
</reference>
<feature type="domain" description="THUMP" evidence="4">
    <location>
        <begin position="42"/>
        <end position="153"/>
    </location>
</feature>
<dbReference type="CDD" id="cd11715">
    <property type="entry name" value="THUMP_AdoMetMT"/>
    <property type="match status" value="1"/>
</dbReference>
<accession>A0A9R1CNQ1</accession>
<keyword evidence="6" id="KW-1185">Reference proteome</keyword>
<dbReference type="Pfam" id="PF22020">
    <property type="entry name" value="RlmL_1st"/>
    <property type="match status" value="1"/>
</dbReference>
<dbReference type="GO" id="GO:0070043">
    <property type="term" value="F:rRNA (guanine-N7-)-methyltransferase activity"/>
    <property type="evidence" value="ECO:0007669"/>
    <property type="project" value="TreeGrafter"/>
</dbReference>
<keyword evidence="3" id="KW-0694">RNA-binding</keyword>
<dbReference type="GO" id="GO:0008990">
    <property type="term" value="F:rRNA (guanine-N2-)-methyltransferase activity"/>
    <property type="evidence" value="ECO:0007669"/>
    <property type="project" value="TreeGrafter"/>
</dbReference>
<comment type="caution">
    <text evidence="5">The sequence shown here is derived from an EMBL/GenBank/DDBJ whole genome shotgun (WGS) entry which is preliminary data.</text>
</comment>
<dbReference type="SUPFAM" id="SSF53335">
    <property type="entry name" value="S-adenosyl-L-methionine-dependent methyltransferases"/>
    <property type="match status" value="1"/>
</dbReference>
<dbReference type="InterPro" id="IPR054170">
    <property type="entry name" value="RlmL_1st"/>
</dbReference>
<dbReference type="InterPro" id="IPR004114">
    <property type="entry name" value="THUMP_dom"/>
</dbReference>
<evidence type="ECO:0000256" key="2">
    <source>
        <dbReference type="ARBA" id="ARBA00022679"/>
    </source>
</evidence>
<dbReference type="InterPro" id="IPR000241">
    <property type="entry name" value="RlmKL-like_Mtase"/>
</dbReference>
<evidence type="ECO:0000313" key="5">
    <source>
        <dbReference type="EMBL" id="MCQ4332063.1"/>
    </source>
</evidence>
<name>A0A9R1CNQ1_9EURY</name>
<dbReference type="AlphaFoldDB" id="A0A9R1CNQ1"/>
<dbReference type="PANTHER" id="PTHR47313:SF1">
    <property type="entry name" value="RIBOSOMAL RNA LARGE SUBUNIT METHYLTRANSFERASE K_L"/>
    <property type="match status" value="1"/>
</dbReference>
<dbReference type="Gene3D" id="3.30.2130.30">
    <property type="match status" value="1"/>
</dbReference>
<dbReference type="SUPFAM" id="SSF143437">
    <property type="entry name" value="THUMP domain-like"/>
    <property type="match status" value="1"/>
</dbReference>
<protein>
    <recommendedName>
        <fullName evidence="4">THUMP domain-containing protein</fullName>
    </recommendedName>
</protein>
<evidence type="ECO:0000313" key="6">
    <source>
        <dbReference type="Proteomes" id="UP001139494"/>
    </source>
</evidence>
<dbReference type="PANTHER" id="PTHR47313">
    <property type="entry name" value="RIBOSOMAL RNA LARGE SUBUNIT METHYLTRANSFERASE K/L"/>
    <property type="match status" value="1"/>
</dbReference>
<gene>
    <name evidence="5" type="ORF">KM295_00900</name>
</gene>
<dbReference type="GO" id="GO:0003723">
    <property type="term" value="F:RNA binding"/>
    <property type="evidence" value="ECO:0007669"/>
    <property type="project" value="UniProtKB-UniRule"/>
</dbReference>
<organism evidence="5 6">
    <name type="scientific">Natronomonas aquatica</name>
    <dbReference type="NCBI Taxonomy" id="2841590"/>
    <lineage>
        <taxon>Archaea</taxon>
        <taxon>Methanobacteriati</taxon>
        <taxon>Methanobacteriota</taxon>
        <taxon>Stenosarchaea group</taxon>
        <taxon>Halobacteria</taxon>
        <taxon>Halobacteriales</taxon>
        <taxon>Natronomonadaceae</taxon>
        <taxon>Natronomonas</taxon>
    </lineage>
</organism>
<dbReference type="Pfam" id="PF01170">
    <property type="entry name" value="UPF0020"/>
    <property type="match status" value="1"/>
</dbReference>